<reference evidence="1 2" key="1">
    <citation type="submission" date="2020-03" db="EMBL/GenBank/DDBJ databases">
        <authorList>
            <person name="Wang L."/>
            <person name="He N."/>
            <person name="Li Y."/>
            <person name="Fang Y."/>
            <person name="Zhang F."/>
        </authorList>
    </citation>
    <scope>NUCLEOTIDE SEQUENCE [LARGE SCALE GENOMIC DNA]</scope>
    <source>
        <strain evidence="2">hsmgli-8</strain>
    </source>
</reference>
<evidence type="ECO:0008006" key="3">
    <source>
        <dbReference type="Google" id="ProtNLM"/>
    </source>
</evidence>
<evidence type="ECO:0000313" key="2">
    <source>
        <dbReference type="Proteomes" id="UP000746535"/>
    </source>
</evidence>
<name>A0ABX0YD02_9PSED</name>
<proteinExistence type="predicted"/>
<evidence type="ECO:0000313" key="1">
    <source>
        <dbReference type="EMBL" id="NJP01261.1"/>
    </source>
</evidence>
<accession>A0ABX0YD02</accession>
<protein>
    <recommendedName>
        <fullName evidence="3">SMI1/KNR4 family protein</fullName>
    </recommendedName>
</protein>
<dbReference type="RefSeq" id="WP_168083823.1">
    <property type="nucleotide sequence ID" value="NZ_JAAVJI010000004.1"/>
</dbReference>
<sequence>MNRIVLESLVQRFSTSEQSLGRLALRTNPLKGLELSPFGKFSGDIEQFYSQLEIDRHTMIGGDFSLQLFSLEELEGAQSGWSGSNDEGLLWRERFVVFADRNGDALVFESAQENPFVYGSIQQRSFYIAQSMTVFLQALLAGIEIEEDEFCMDTREEDMEFKKSFIDRVQSRVSAMEPDLSTKGFMRFFFE</sequence>
<keyword evidence="2" id="KW-1185">Reference proteome</keyword>
<dbReference type="EMBL" id="JAAVJI010000004">
    <property type="protein sequence ID" value="NJP01261.1"/>
    <property type="molecule type" value="Genomic_DNA"/>
</dbReference>
<organism evidence="1 2">
    <name type="scientific">Pseudomonas quercus</name>
    <dbReference type="NCBI Taxonomy" id="2722792"/>
    <lineage>
        <taxon>Bacteria</taxon>
        <taxon>Pseudomonadati</taxon>
        <taxon>Pseudomonadota</taxon>
        <taxon>Gammaproteobacteria</taxon>
        <taxon>Pseudomonadales</taxon>
        <taxon>Pseudomonadaceae</taxon>
        <taxon>Pseudomonas</taxon>
    </lineage>
</organism>
<comment type="caution">
    <text evidence="1">The sequence shown here is derived from an EMBL/GenBank/DDBJ whole genome shotgun (WGS) entry which is preliminary data.</text>
</comment>
<dbReference type="Proteomes" id="UP000746535">
    <property type="component" value="Unassembled WGS sequence"/>
</dbReference>
<gene>
    <name evidence="1" type="ORF">HBH25_10345</name>
</gene>